<dbReference type="InterPro" id="IPR045525">
    <property type="entry name" value="DUF6472"/>
</dbReference>
<reference evidence="2" key="2">
    <citation type="submission" date="2021-04" db="EMBL/GenBank/DDBJ databases">
        <authorList>
            <person name="Gilroy R."/>
        </authorList>
    </citation>
    <scope>NUCLEOTIDE SEQUENCE</scope>
    <source>
        <strain evidence="2">CHK183-5548</strain>
    </source>
</reference>
<organism evidence="2 3">
    <name type="scientific">Candidatus Lachnoclostridium pullistercoris</name>
    <dbReference type="NCBI Taxonomy" id="2838632"/>
    <lineage>
        <taxon>Bacteria</taxon>
        <taxon>Bacillati</taxon>
        <taxon>Bacillota</taxon>
        <taxon>Clostridia</taxon>
        <taxon>Lachnospirales</taxon>
        <taxon>Lachnospiraceae</taxon>
    </lineage>
</organism>
<evidence type="ECO:0000313" key="2">
    <source>
        <dbReference type="EMBL" id="HJC48222.1"/>
    </source>
</evidence>
<gene>
    <name evidence="2" type="ORF">IAA04_09245</name>
</gene>
<evidence type="ECO:0000313" key="3">
    <source>
        <dbReference type="Proteomes" id="UP000823883"/>
    </source>
</evidence>
<dbReference type="Proteomes" id="UP000823883">
    <property type="component" value="Unassembled WGS sequence"/>
</dbReference>
<sequence length="66" mass="8075">MEKKNTRKKTSNCETCENYVYDEDFEYYVCEASLDEDEMARFLGSQSFDCPYYRLNDEYRIVRKQI</sequence>
<protein>
    <recommendedName>
        <fullName evidence="1">DUF6472 domain-containing protein</fullName>
    </recommendedName>
</protein>
<reference evidence="2" key="1">
    <citation type="journal article" date="2021" name="PeerJ">
        <title>Extensive microbial diversity within the chicken gut microbiome revealed by metagenomics and culture.</title>
        <authorList>
            <person name="Gilroy R."/>
            <person name="Ravi A."/>
            <person name="Getino M."/>
            <person name="Pursley I."/>
            <person name="Horton D.L."/>
            <person name="Alikhan N.F."/>
            <person name="Baker D."/>
            <person name="Gharbi K."/>
            <person name="Hall N."/>
            <person name="Watson M."/>
            <person name="Adriaenssens E.M."/>
            <person name="Foster-Nyarko E."/>
            <person name="Jarju S."/>
            <person name="Secka A."/>
            <person name="Antonio M."/>
            <person name="Oren A."/>
            <person name="Chaudhuri R.R."/>
            <person name="La Ragione R."/>
            <person name="Hildebrand F."/>
            <person name="Pallen M.J."/>
        </authorList>
    </citation>
    <scope>NUCLEOTIDE SEQUENCE</scope>
    <source>
        <strain evidence="2">CHK183-5548</strain>
    </source>
</reference>
<dbReference type="EMBL" id="DWWL01000058">
    <property type="protein sequence ID" value="HJC48222.1"/>
    <property type="molecule type" value="Genomic_DNA"/>
</dbReference>
<name>A0A9D2T6E1_9FIRM</name>
<feature type="domain" description="DUF6472" evidence="1">
    <location>
        <begin position="11"/>
        <end position="66"/>
    </location>
</feature>
<dbReference type="Pfam" id="PF20076">
    <property type="entry name" value="DUF6472"/>
    <property type="match status" value="1"/>
</dbReference>
<accession>A0A9D2T6E1</accession>
<dbReference type="AlphaFoldDB" id="A0A9D2T6E1"/>
<proteinExistence type="predicted"/>
<evidence type="ECO:0000259" key="1">
    <source>
        <dbReference type="Pfam" id="PF20076"/>
    </source>
</evidence>
<comment type="caution">
    <text evidence="2">The sequence shown here is derived from an EMBL/GenBank/DDBJ whole genome shotgun (WGS) entry which is preliminary data.</text>
</comment>